<comment type="caution">
    <text evidence="1">The sequence shown here is derived from an EMBL/GenBank/DDBJ whole genome shotgun (WGS) entry which is preliminary data.</text>
</comment>
<proteinExistence type="predicted"/>
<dbReference type="EMBL" id="WJBC01000002">
    <property type="protein sequence ID" value="MBC3803186.1"/>
    <property type="molecule type" value="Genomic_DNA"/>
</dbReference>
<keyword evidence="2" id="KW-1185">Reference proteome</keyword>
<sequence>MDKCSEKTMKMMEVKNVSTNFENEPMMEIYIFETNQMLDQLEQAIVFDLLNGQKTAQVACPSIALYNVIITEKGKTPRNLS</sequence>
<evidence type="ECO:0000313" key="1">
    <source>
        <dbReference type="EMBL" id="MBC3803186.1"/>
    </source>
</evidence>
<accession>A0ABR6WRJ3</accession>
<dbReference type="Proteomes" id="UP000603234">
    <property type="component" value="Unassembled WGS sequence"/>
</dbReference>
<name>A0ABR6WRJ3_9FIRM</name>
<reference evidence="1 2" key="1">
    <citation type="journal article" date="2020" name="mSystems">
        <title>Defining Genomic and Predicted Metabolic Features of the Acetobacterium Genus.</title>
        <authorList>
            <person name="Ross D.E."/>
            <person name="Marshall C.W."/>
            <person name="Gulliver D."/>
            <person name="May H.D."/>
            <person name="Norman R.S."/>
        </authorList>
    </citation>
    <scope>NUCLEOTIDE SEQUENCE [LARGE SCALE GENOMIC DNA]</scope>
    <source>
        <strain evidence="1 2">DSM 8238</strain>
    </source>
</reference>
<evidence type="ECO:0000313" key="2">
    <source>
        <dbReference type="Proteomes" id="UP000603234"/>
    </source>
</evidence>
<gene>
    <name evidence="1" type="ORF">GH808_01840</name>
</gene>
<organism evidence="1 2">
    <name type="scientific">Acetobacterium fimetarium</name>
    <dbReference type="NCBI Taxonomy" id="52691"/>
    <lineage>
        <taxon>Bacteria</taxon>
        <taxon>Bacillati</taxon>
        <taxon>Bacillota</taxon>
        <taxon>Clostridia</taxon>
        <taxon>Eubacteriales</taxon>
        <taxon>Eubacteriaceae</taxon>
        <taxon>Acetobacterium</taxon>
    </lineage>
</organism>
<protein>
    <submittedName>
        <fullName evidence="1">Uncharacterized protein</fullName>
    </submittedName>
</protein>